<dbReference type="InterPro" id="IPR010656">
    <property type="entry name" value="DctM"/>
</dbReference>
<evidence type="ECO:0000256" key="1">
    <source>
        <dbReference type="ARBA" id="ARBA00004429"/>
    </source>
</evidence>
<gene>
    <name evidence="9" type="ORF">GCM10011322_34770</name>
</gene>
<dbReference type="InterPro" id="IPR004681">
    <property type="entry name" value="TRAP_DctM"/>
</dbReference>
<comment type="caution">
    <text evidence="9">The sequence shown here is derived from an EMBL/GenBank/DDBJ whole genome shotgun (WGS) entry which is preliminary data.</text>
</comment>
<feature type="transmembrane region" description="Helical" evidence="7">
    <location>
        <begin position="54"/>
        <end position="74"/>
    </location>
</feature>
<feature type="transmembrane region" description="Helical" evidence="7">
    <location>
        <begin position="170"/>
        <end position="193"/>
    </location>
</feature>
<evidence type="ECO:0000256" key="2">
    <source>
        <dbReference type="ARBA" id="ARBA00022475"/>
    </source>
</evidence>
<feature type="transmembrane region" description="Helical" evidence="7">
    <location>
        <begin position="267"/>
        <end position="289"/>
    </location>
</feature>
<evidence type="ECO:0000313" key="9">
    <source>
        <dbReference type="EMBL" id="GGK44666.1"/>
    </source>
</evidence>
<feature type="transmembrane region" description="Helical" evidence="7">
    <location>
        <begin position="309"/>
        <end position="327"/>
    </location>
</feature>
<name>A0A917V6G6_9HYPH</name>
<keyword evidence="4 7" id="KW-0812">Transmembrane</keyword>
<protein>
    <recommendedName>
        <fullName evidence="7">TRAP transporter large permease protein</fullName>
    </recommendedName>
</protein>
<dbReference type="AlphaFoldDB" id="A0A917V6G6"/>
<evidence type="ECO:0000259" key="8">
    <source>
        <dbReference type="Pfam" id="PF06808"/>
    </source>
</evidence>
<evidence type="ECO:0000256" key="5">
    <source>
        <dbReference type="ARBA" id="ARBA00022989"/>
    </source>
</evidence>
<feature type="transmembrane region" description="Helical" evidence="7">
    <location>
        <begin position="12"/>
        <end position="34"/>
    </location>
</feature>
<dbReference type="PANTHER" id="PTHR33362">
    <property type="entry name" value="SIALIC ACID TRAP TRANSPORTER PERMEASE PROTEIN SIAT-RELATED"/>
    <property type="match status" value="1"/>
</dbReference>
<evidence type="ECO:0000256" key="6">
    <source>
        <dbReference type="ARBA" id="ARBA00023136"/>
    </source>
</evidence>
<comment type="function">
    <text evidence="7">Part of the tripartite ATP-independent periplasmic (TRAP) transport system.</text>
</comment>
<dbReference type="GO" id="GO:0022857">
    <property type="term" value="F:transmembrane transporter activity"/>
    <property type="evidence" value="ECO:0007669"/>
    <property type="project" value="UniProtKB-UniRule"/>
</dbReference>
<accession>A0A917V6G6</accession>
<dbReference type="EMBL" id="BMMF01000011">
    <property type="protein sequence ID" value="GGK44666.1"/>
    <property type="molecule type" value="Genomic_DNA"/>
</dbReference>
<feature type="transmembrane region" description="Helical" evidence="7">
    <location>
        <begin position="400"/>
        <end position="428"/>
    </location>
</feature>
<feature type="transmembrane region" description="Helical" evidence="7">
    <location>
        <begin position="334"/>
        <end position="356"/>
    </location>
</feature>
<sequence>MIVSVASALLGLLALSLPVGVVLFLLGFGVDWFFSAFPLMRGLGQVVYSASDSFLLIAIPFFVLLGEILVRAGIAERTYKALDAWFSWLPGGLIHANIGTATMFSSTSGSSVATAATVATVAMPQARALGYDQRLFAGAIAAGGTLGIMIPPSINLIVYGFLTESSIPKLFLAGLLPGLAMAVAFMAITALLCRLRPELGGPSRSATWGERVRGLRHLVPLLALFAVVIGSIYAGWATPTESAAIGVAMALAIAAGNRTLTIPVLVAALLGTVKITAMVMFVIVGAYFLNYTLGAAGLGRELTAMLENLGLGPYGTLLVIVALYIVLGFFIETMALMIATIPIVVPIVAGLDFGMAPDDAKIWFGILLIVLVEMALITPPVGLNLYVVHGANPGGRFSDVMIGAVPYVLAMLAMVGVLILFPAIALFLPNL</sequence>
<comment type="subcellular location">
    <subcellularLocation>
        <location evidence="1 7">Cell inner membrane</location>
        <topology evidence="1 7">Multi-pass membrane protein</topology>
    </subcellularLocation>
</comment>
<keyword evidence="2" id="KW-1003">Cell membrane</keyword>
<evidence type="ECO:0000313" key="10">
    <source>
        <dbReference type="Proteomes" id="UP000600449"/>
    </source>
</evidence>
<keyword evidence="5 7" id="KW-1133">Transmembrane helix</keyword>
<feature type="transmembrane region" description="Helical" evidence="7">
    <location>
        <begin position="135"/>
        <end position="158"/>
    </location>
</feature>
<dbReference type="NCBIfam" id="TIGR00786">
    <property type="entry name" value="dctM"/>
    <property type="match status" value="1"/>
</dbReference>
<feature type="transmembrane region" description="Helical" evidence="7">
    <location>
        <begin position="214"/>
        <end position="236"/>
    </location>
</feature>
<evidence type="ECO:0000256" key="3">
    <source>
        <dbReference type="ARBA" id="ARBA00022519"/>
    </source>
</evidence>
<comment type="similarity">
    <text evidence="7">Belongs to the TRAP transporter large permease family.</text>
</comment>
<dbReference type="PIRSF" id="PIRSF006066">
    <property type="entry name" value="HI0050"/>
    <property type="match status" value="1"/>
</dbReference>
<keyword evidence="3 7" id="KW-0997">Cell inner membrane</keyword>
<comment type="subunit">
    <text evidence="7">The complex comprises the extracytoplasmic solute receptor protein and the two transmembrane proteins.</text>
</comment>
<dbReference type="RefSeq" id="WP_188914531.1">
    <property type="nucleotide sequence ID" value="NZ_BMMF01000011.1"/>
</dbReference>
<dbReference type="Proteomes" id="UP000600449">
    <property type="component" value="Unassembled WGS sequence"/>
</dbReference>
<feature type="transmembrane region" description="Helical" evidence="7">
    <location>
        <begin position="242"/>
        <end position="260"/>
    </location>
</feature>
<dbReference type="PANTHER" id="PTHR33362:SF5">
    <property type="entry name" value="C4-DICARBOXYLATE TRAP TRANSPORTER LARGE PERMEASE PROTEIN DCTM"/>
    <property type="match status" value="1"/>
</dbReference>
<feature type="transmembrane region" description="Helical" evidence="7">
    <location>
        <begin position="362"/>
        <end position="388"/>
    </location>
</feature>
<keyword evidence="10" id="KW-1185">Reference proteome</keyword>
<organism evidence="9 10">
    <name type="scientific">Salinarimonas ramus</name>
    <dbReference type="NCBI Taxonomy" id="690164"/>
    <lineage>
        <taxon>Bacteria</taxon>
        <taxon>Pseudomonadati</taxon>
        <taxon>Pseudomonadota</taxon>
        <taxon>Alphaproteobacteria</taxon>
        <taxon>Hyphomicrobiales</taxon>
        <taxon>Salinarimonadaceae</taxon>
        <taxon>Salinarimonas</taxon>
    </lineage>
</organism>
<dbReference type="GO" id="GO:0005886">
    <property type="term" value="C:plasma membrane"/>
    <property type="evidence" value="ECO:0007669"/>
    <property type="project" value="UniProtKB-SubCell"/>
</dbReference>
<evidence type="ECO:0000256" key="4">
    <source>
        <dbReference type="ARBA" id="ARBA00022692"/>
    </source>
</evidence>
<reference evidence="9 10" key="1">
    <citation type="journal article" date="2014" name="Int. J. Syst. Evol. Microbiol.">
        <title>Complete genome sequence of Corynebacterium casei LMG S-19264T (=DSM 44701T), isolated from a smear-ripened cheese.</title>
        <authorList>
            <consortium name="US DOE Joint Genome Institute (JGI-PGF)"/>
            <person name="Walter F."/>
            <person name="Albersmeier A."/>
            <person name="Kalinowski J."/>
            <person name="Ruckert C."/>
        </authorList>
    </citation>
    <scope>NUCLEOTIDE SEQUENCE [LARGE SCALE GENOMIC DNA]</scope>
    <source>
        <strain evidence="9 10">CGMCC 1.9161</strain>
    </source>
</reference>
<keyword evidence="6 7" id="KW-0472">Membrane</keyword>
<feature type="domain" description="TRAP C4-dicarboxylate transport system permease DctM subunit" evidence="8">
    <location>
        <begin position="9"/>
        <end position="424"/>
    </location>
</feature>
<proteinExistence type="inferred from homology"/>
<keyword evidence="7" id="KW-0813">Transport</keyword>
<dbReference type="Pfam" id="PF06808">
    <property type="entry name" value="DctM"/>
    <property type="match status" value="1"/>
</dbReference>
<evidence type="ECO:0000256" key="7">
    <source>
        <dbReference type="RuleBase" id="RU369079"/>
    </source>
</evidence>